<name>W6TF41_HOLOB</name>
<evidence type="ECO:0000313" key="1">
    <source>
        <dbReference type="EMBL" id="ETZ07584.1"/>
    </source>
</evidence>
<gene>
    <name evidence="1" type="ORF">P618_200219</name>
</gene>
<dbReference type="Proteomes" id="UP000019112">
    <property type="component" value="Unassembled WGS sequence"/>
</dbReference>
<comment type="caution">
    <text evidence="1">The sequence shown here is derived from an EMBL/GenBank/DDBJ whole genome shotgun (WGS) entry which is preliminary data.</text>
</comment>
<keyword evidence="2" id="KW-1185">Reference proteome</keyword>
<reference evidence="1 2" key="1">
    <citation type="journal article" date="2014" name="FEMS Microbiol. Lett.">
        <title>Draft genome sequences of three Holospora species (Holospora obtusa, Holospora undulata, and Holospora elegans), endonuclear symbiotic bacteria of the ciliate Paramecium caudatum.</title>
        <authorList>
            <person name="Dohra H."/>
            <person name="Tanaka K."/>
            <person name="Suzuki T."/>
            <person name="Fujishima M."/>
            <person name="Suzuki H."/>
        </authorList>
    </citation>
    <scope>NUCLEOTIDE SEQUENCE [LARGE SCALE GENOMIC DNA]</scope>
    <source>
        <strain evidence="1 2">F1</strain>
    </source>
</reference>
<protein>
    <submittedName>
        <fullName evidence="1">Uncharacterized protein</fullName>
    </submittedName>
</protein>
<sequence length="46" mass="5217">MCIGSFHTLECVAKHVFDFDPTFFPTSLLESLIPKHENVAISSIFF</sequence>
<evidence type="ECO:0000313" key="2">
    <source>
        <dbReference type="Proteomes" id="UP000019112"/>
    </source>
</evidence>
<dbReference type="EMBL" id="AWTR02000027">
    <property type="protein sequence ID" value="ETZ07584.1"/>
    <property type="molecule type" value="Genomic_DNA"/>
</dbReference>
<proteinExistence type="predicted"/>
<organism evidence="1 2">
    <name type="scientific">Holospora obtusa F1</name>
    <dbReference type="NCBI Taxonomy" id="1399147"/>
    <lineage>
        <taxon>Bacteria</taxon>
        <taxon>Pseudomonadati</taxon>
        <taxon>Pseudomonadota</taxon>
        <taxon>Alphaproteobacteria</taxon>
        <taxon>Holosporales</taxon>
        <taxon>Holosporaceae</taxon>
        <taxon>Holospora</taxon>
    </lineage>
</organism>
<dbReference type="AlphaFoldDB" id="W6TF41"/>
<accession>W6TF41</accession>